<dbReference type="Pfam" id="PF04055">
    <property type="entry name" value="Radical_SAM"/>
    <property type="match status" value="1"/>
</dbReference>
<dbReference type="CDD" id="cd01335">
    <property type="entry name" value="Radical_SAM"/>
    <property type="match status" value="1"/>
</dbReference>
<dbReference type="RefSeq" id="WP_163605440.1">
    <property type="nucleotide sequence ID" value="NZ_JAABOO010000001.1"/>
</dbReference>
<dbReference type="Proteomes" id="UP000468581">
    <property type="component" value="Unassembled WGS sequence"/>
</dbReference>
<name>A0A6P0UGP6_9FLAO</name>
<dbReference type="InterPro" id="IPR040086">
    <property type="entry name" value="MJ0683-like"/>
</dbReference>
<gene>
    <name evidence="5" type="ORF">GWK08_03100</name>
</gene>
<dbReference type="SFLD" id="SFLDG01084">
    <property type="entry name" value="Uncharacterised_Radical_SAM_Su"/>
    <property type="match status" value="1"/>
</dbReference>
<evidence type="ECO:0000313" key="5">
    <source>
        <dbReference type="EMBL" id="NER12415.1"/>
    </source>
</evidence>
<accession>A0A6P0UGP6</accession>
<organism evidence="5 6">
    <name type="scientific">Leptobacterium flavescens</name>
    <dbReference type="NCBI Taxonomy" id="472055"/>
    <lineage>
        <taxon>Bacteria</taxon>
        <taxon>Pseudomonadati</taxon>
        <taxon>Bacteroidota</taxon>
        <taxon>Flavobacteriia</taxon>
        <taxon>Flavobacteriales</taxon>
        <taxon>Flavobacteriaceae</taxon>
        <taxon>Leptobacterium</taxon>
    </lineage>
</organism>
<evidence type="ECO:0000256" key="2">
    <source>
        <dbReference type="ARBA" id="ARBA00023004"/>
    </source>
</evidence>
<keyword evidence="3" id="KW-0411">Iron-sulfur</keyword>
<dbReference type="PANTHER" id="PTHR43432:SF5">
    <property type="entry name" value="ELP3_MIAA_NIFB-LIKE RADICAL SAM CORE DOMAIN-CONTAINING PROTEIN"/>
    <property type="match status" value="1"/>
</dbReference>
<dbReference type="SFLD" id="SFLDS00029">
    <property type="entry name" value="Radical_SAM"/>
    <property type="match status" value="1"/>
</dbReference>
<evidence type="ECO:0000313" key="6">
    <source>
        <dbReference type="Proteomes" id="UP000468581"/>
    </source>
</evidence>
<keyword evidence="1" id="KW-0479">Metal-binding</keyword>
<evidence type="ECO:0000256" key="3">
    <source>
        <dbReference type="ARBA" id="ARBA00023014"/>
    </source>
</evidence>
<evidence type="ECO:0000259" key="4">
    <source>
        <dbReference type="Pfam" id="PF04055"/>
    </source>
</evidence>
<protein>
    <submittedName>
        <fullName evidence="5">Radical SAM protein</fullName>
    </submittedName>
</protein>
<dbReference type="Gene3D" id="3.80.30.30">
    <property type="match status" value="1"/>
</dbReference>
<keyword evidence="2" id="KW-0408">Iron</keyword>
<dbReference type="GO" id="GO:0046872">
    <property type="term" value="F:metal ion binding"/>
    <property type="evidence" value="ECO:0007669"/>
    <property type="project" value="UniProtKB-KW"/>
</dbReference>
<dbReference type="PANTHER" id="PTHR43432">
    <property type="entry name" value="SLR0285 PROTEIN"/>
    <property type="match status" value="1"/>
</dbReference>
<dbReference type="InterPro" id="IPR007197">
    <property type="entry name" value="rSAM"/>
</dbReference>
<dbReference type="GO" id="GO:0003824">
    <property type="term" value="F:catalytic activity"/>
    <property type="evidence" value="ECO:0007669"/>
    <property type="project" value="InterPro"/>
</dbReference>
<dbReference type="AlphaFoldDB" id="A0A6P0UGP6"/>
<keyword evidence="6" id="KW-1185">Reference proteome</keyword>
<dbReference type="EMBL" id="JAABOO010000001">
    <property type="protein sequence ID" value="NER12415.1"/>
    <property type="molecule type" value="Genomic_DNA"/>
</dbReference>
<reference evidence="5 6" key="1">
    <citation type="submission" date="2020-01" db="EMBL/GenBank/DDBJ databases">
        <title>Leptobacterium flavescens.</title>
        <authorList>
            <person name="Wang G."/>
        </authorList>
    </citation>
    <scope>NUCLEOTIDE SEQUENCE [LARGE SCALE GENOMIC DNA]</scope>
    <source>
        <strain evidence="5 6">KCTC 22160</strain>
    </source>
</reference>
<proteinExistence type="predicted"/>
<feature type="domain" description="Radical SAM core" evidence="4">
    <location>
        <begin position="28"/>
        <end position="212"/>
    </location>
</feature>
<dbReference type="SUPFAM" id="SSF102114">
    <property type="entry name" value="Radical SAM enzymes"/>
    <property type="match status" value="1"/>
</dbReference>
<dbReference type="InterPro" id="IPR058240">
    <property type="entry name" value="rSAM_sf"/>
</dbReference>
<dbReference type="GO" id="GO:0051536">
    <property type="term" value="F:iron-sulfur cluster binding"/>
    <property type="evidence" value="ECO:0007669"/>
    <property type="project" value="UniProtKB-KW"/>
</dbReference>
<sequence length="301" mass="34629">MSIEIEVKSILNKAKKRDSWFLDNYTVNLYSSCSFNCLYCYIRGSKYGTNLEKSLSVKINAIDLLDRQLANRAKKGEYGFIVLSSATDPYLQVEEKYQLTRKALQVIAKHRFPVHIITKSDLLERDFDILHEIDKRAILPADLNGKLKGGVLISFSFSTLEDEVAKIFESGATRPSKRLKAVEKTLKEGFFTGISLMPLLPYISDTTEQLHKLFSTFRALDVKYVLPATLGLYGNDKADSKTLMLRAIKKHYPELEARYHKFFKYSNEMPAYYRNAFYKKMKELCTEYQLNDTILIAASDK</sequence>
<comment type="caution">
    <text evidence="5">The sequence shown here is derived from an EMBL/GenBank/DDBJ whole genome shotgun (WGS) entry which is preliminary data.</text>
</comment>
<evidence type="ECO:0000256" key="1">
    <source>
        <dbReference type="ARBA" id="ARBA00022723"/>
    </source>
</evidence>